<dbReference type="Gene3D" id="3.90.400.10">
    <property type="entry name" value="Oligo-1,6-glucosidase, Domain 2"/>
    <property type="match status" value="1"/>
</dbReference>
<evidence type="ECO:0000313" key="5">
    <source>
        <dbReference type="Proteomes" id="UP000288197"/>
    </source>
</evidence>
<dbReference type="Pfam" id="PF02903">
    <property type="entry name" value="Alpha-amylase_N"/>
    <property type="match status" value="1"/>
</dbReference>
<feature type="domain" description="Glycosyl hydrolase family 13 catalytic" evidence="3">
    <location>
        <begin position="142"/>
        <end position="508"/>
    </location>
</feature>
<name>A0A369AV27_9ENTE</name>
<dbReference type="InterPro" id="IPR013783">
    <property type="entry name" value="Ig-like_fold"/>
</dbReference>
<dbReference type="RefSeq" id="WP_114289777.1">
    <property type="nucleotide sequence ID" value="NZ_CP081459.1"/>
</dbReference>
<dbReference type="InterPro" id="IPR014756">
    <property type="entry name" value="Ig_E-set"/>
</dbReference>
<dbReference type="Gene3D" id="3.20.20.80">
    <property type="entry name" value="Glycosidases"/>
    <property type="match status" value="1"/>
</dbReference>
<dbReference type="InterPro" id="IPR006047">
    <property type="entry name" value="GH13_cat_dom"/>
</dbReference>
<dbReference type="GO" id="GO:0004553">
    <property type="term" value="F:hydrolase activity, hydrolyzing O-glycosyl compounds"/>
    <property type="evidence" value="ECO:0007669"/>
    <property type="project" value="InterPro"/>
</dbReference>
<dbReference type="CDD" id="cd02857">
    <property type="entry name" value="E_set_CDase_PDE_N"/>
    <property type="match status" value="1"/>
</dbReference>
<dbReference type="CDD" id="cd11338">
    <property type="entry name" value="AmyAc_CMD"/>
    <property type="match status" value="1"/>
</dbReference>
<dbReference type="Pfam" id="PF00128">
    <property type="entry name" value="Alpha-amylase"/>
    <property type="match status" value="1"/>
</dbReference>
<proteinExistence type="predicted"/>
<evidence type="ECO:0000259" key="3">
    <source>
        <dbReference type="SMART" id="SM00642"/>
    </source>
</evidence>
<dbReference type="SUPFAM" id="SSF51445">
    <property type="entry name" value="(Trans)glycosidases"/>
    <property type="match status" value="1"/>
</dbReference>
<dbReference type="PANTHER" id="PTHR10357">
    <property type="entry name" value="ALPHA-AMYLASE FAMILY MEMBER"/>
    <property type="match status" value="1"/>
</dbReference>
<organism evidence="4 5">
    <name type="scientific">Vagococcus fluvialis</name>
    <dbReference type="NCBI Taxonomy" id="2738"/>
    <lineage>
        <taxon>Bacteria</taxon>
        <taxon>Bacillati</taxon>
        <taxon>Bacillota</taxon>
        <taxon>Bacilli</taxon>
        <taxon>Lactobacillales</taxon>
        <taxon>Enterococcaceae</taxon>
        <taxon>Vagococcus</taxon>
    </lineage>
</organism>
<comment type="caution">
    <text evidence="4">The sequence shown here is derived from an EMBL/GenBank/DDBJ whole genome shotgun (WGS) entry which is preliminary data.</text>
</comment>
<dbReference type="EMBL" id="NGJX01000007">
    <property type="protein sequence ID" value="RSU01564.1"/>
    <property type="molecule type" value="Genomic_DNA"/>
</dbReference>
<evidence type="ECO:0000313" key="4">
    <source>
        <dbReference type="EMBL" id="RSU01564.1"/>
    </source>
</evidence>
<reference evidence="4 5" key="1">
    <citation type="submission" date="2017-05" db="EMBL/GenBank/DDBJ databases">
        <title>Vagococcus spp. assemblies.</title>
        <authorList>
            <person name="Gulvik C.A."/>
        </authorList>
    </citation>
    <scope>NUCLEOTIDE SEQUENCE [LARGE SCALE GENOMIC DNA]</scope>
    <source>
        <strain evidence="4 5">NCFB 2497</strain>
    </source>
</reference>
<keyword evidence="1" id="KW-0378">Hydrolase</keyword>
<gene>
    <name evidence="4" type="ORF">CBF32_08530</name>
</gene>
<dbReference type="SMART" id="SM00642">
    <property type="entry name" value="Aamy"/>
    <property type="match status" value="1"/>
</dbReference>
<protein>
    <submittedName>
        <fullName evidence="4">Alpha-glycosidase</fullName>
    </submittedName>
</protein>
<dbReference type="InterPro" id="IPR045857">
    <property type="entry name" value="O16G_dom_2"/>
</dbReference>
<dbReference type="Proteomes" id="UP000288197">
    <property type="component" value="Unassembled WGS sequence"/>
</dbReference>
<dbReference type="GO" id="GO:0005975">
    <property type="term" value="P:carbohydrate metabolic process"/>
    <property type="evidence" value="ECO:0007669"/>
    <property type="project" value="InterPro"/>
</dbReference>
<dbReference type="Gene3D" id="2.60.40.10">
    <property type="entry name" value="Immunoglobulins"/>
    <property type="match status" value="1"/>
</dbReference>
<sequence>MERAALLHRPDSEYAYLFEKDVMHVRLRTKKDDIKEVSVIKGDPYLIHEDEWYKFSEPMKKIASTEDYDYWQIAFGAEFKRIQYAFHVIGNDGEEVFYGDRGIFEMSEAVAEKAENYFRMPFFQEIDRFKAPEWVKETVWYQIFPERFANGDKTNDPEGTLPWGSQLPGREDFFGGDLQGVIDNLDYLVDLGINGLYFCPIFKASSNHKYDTIDYFDIDPDFGDKKLFKQLVDEAHKRGIKIMLDAVFNHMGYYSPQFQDVVKNGEKSAYKDWFHIHSFPVEIGKNGNVEGAKTLSFDTFAFTPMMPKLNTANKEVQDYLLEIATYWVREFNIDAWRLDVANEVDHHFWKKFYEATTAIDKDFYILGEIWHSSQSWLNGDEFHAVMNYAFTETVTNFFVKDAISSTKMASGLYEQLMLYRDQTNQVMFNCLDSHDTPRLLHQADENKDVAKMALAFTFMQHGSPCIYYGTEVGMTGAGDPDCRRCMVWDEKEQDREFYSFVKQLVALRKEYQPILSYGDLVFQELNNEEKFVVFSRQTETGKVDGFFNKGKENQIISGDRTILLSQNVEMTDKGYIVKENGFIITK</sequence>
<dbReference type="AlphaFoldDB" id="A0A369AV27"/>
<dbReference type="InterPro" id="IPR017853">
    <property type="entry name" value="GH"/>
</dbReference>
<dbReference type="InterPro" id="IPR004185">
    <property type="entry name" value="Glyco_hydro_13_lg-like_dom"/>
</dbReference>
<keyword evidence="5" id="KW-1185">Reference proteome</keyword>
<keyword evidence="2 4" id="KW-0326">Glycosidase</keyword>
<evidence type="ECO:0000256" key="2">
    <source>
        <dbReference type="ARBA" id="ARBA00023295"/>
    </source>
</evidence>
<evidence type="ECO:0000256" key="1">
    <source>
        <dbReference type="ARBA" id="ARBA00022801"/>
    </source>
</evidence>
<dbReference type="OrthoDB" id="9805159at2"/>
<accession>A0A369AV27</accession>
<dbReference type="PANTHER" id="PTHR10357:SF210">
    <property type="entry name" value="MALTODEXTRIN GLUCOSIDASE"/>
    <property type="match status" value="1"/>
</dbReference>
<dbReference type="SUPFAM" id="SSF81296">
    <property type="entry name" value="E set domains"/>
    <property type="match status" value="1"/>
</dbReference>
<dbReference type="GeneID" id="63146593"/>